<evidence type="ECO:0000313" key="3">
    <source>
        <dbReference type="Proteomes" id="UP000785679"/>
    </source>
</evidence>
<dbReference type="InterPro" id="IPR001763">
    <property type="entry name" value="Rhodanese-like_dom"/>
</dbReference>
<feature type="domain" description="Rhodanese" evidence="1">
    <location>
        <begin position="4"/>
        <end position="92"/>
    </location>
</feature>
<comment type="caution">
    <text evidence="2">The sequence shown here is derived from an EMBL/GenBank/DDBJ whole genome shotgun (WGS) entry which is preliminary data.</text>
</comment>
<name>A0A8J8NA35_HALGN</name>
<keyword evidence="3" id="KW-1185">Reference proteome</keyword>
<protein>
    <recommendedName>
        <fullName evidence="1">Rhodanese domain-containing protein</fullName>
    </recommendedName>
</protein>
<proteinExistence type="predicted"/>
<accession>A0A8J8NA35</accession>
<gene>
    <name evidence="2" type="ORF">FGO68_gene6789</name>
</gene>
<dbReference type="Pfam" id="PF00581">
    <property type="entry name" value="Rhodanese"/>
    <property type="match status" value="1"/>
</dbReference>
<dbReference type="EMBL" id="RRYP01031489">
    <property type="protein sequence ID" value="TNV70950.1"/>
    <property type="molecule type" value="Genomic_DNA"/>
</dbReference>
<dbReference type="InterPro" id="IPR036873">
    <property type="entry name" value="Rhodanese-like_dom_sf"/>
</dbReference>
<evidence type="ECO:0000259" key="1">
    <source>
        <dbReference type="PROSITE" id="PS50206"/>
    </source>
</evidence>
<organism evidence="2 3">
    <name type="scientific">Halteria grandinella</name>
    <dbReference type="NCBI Taxonomy" id="5974"/>
    <lineage>
        <taxon>Eukaryota</taxon>
        <taxon>Sar</taxon>
        <taxon>Alveolata</taxon>
        <taxon>Ciliophora</taxon>
        <taxon>Intramacronucleata</taxon>
        <taxon>Spirotrichea</taxon>
        <taxon>Stichotrichia</taxon>
        <taxon>Sporadotrichida</taxon>
        <taxon>Halteriidae</taxon>
        <taxon>Halteria</taxon>
    </lineage>
</organism>
<dbReference type="Proteomes" id="UP000785679">
    <property type="component" value="Unassembled WGS sequence"/>
</dbReference>
<dbReference type="AlphaFoldDB" id="A0A8J8NA35"/>
<reference evidence="2" key="1">
    <citation type="submission" date="2019-06" db="EMBL/GenBank/DDBJ databases">
        <authorList>
            <person name="Zheng W."/>
        </authorList>
    </citation>
    <scope>NUCLEOTIDE SEQUENCE</scope>
    <source>
        <strain evidence="2">QDHG01</strain>
    </source>
</reference>
<evidence type="ECO:0000313" key="2">
    <source>
        <dbReference type="EMBL" id="TNV70950.1"/>
    </source>
</evidence>
<dbReference type="Gene3D" id="3.40.250.10">
    <property type="entry name" value="Rhodanese-like domain"/>
    <property type="match status" value="1"/>
</dbReference>
<dbReference type="PROSITE" id="PS50206">
    <property type="entry name" value="RHODANESE_3"/>
    <property type="match status" value="1"/>
</dbReference>
<dbReference type="SUPFAM" id="SSF52821">
    <property type="entry name" value="Rhodanese/Cell cycle control phosphatase"/>
    <property type="match status" value="1"/>
</dbReference>
<sequence length="130" mass="14039">MGCVKQGATILDTRPNVAGGVIDGAVNITFMSGLVNFVGAVLKPDVKLVIIANQGDAQDTILRLLRIGYDNILGYLQGGFDVYKNNGGPIATTVKLVSLAEFCDVKGEQGIILTNQQTNMYFWMQEVQEN</sequence>